<dbReference type="PANTHER" id="PTHR37947:SF1">
    <property type="entry name" value="BLL2462 PROTEIN"/>
    <property type="match status" value="1"/>
</dbReference>
<dbReference type="EMBL" id="BARU01023856">
    <property type="protein sequence ID" value="GAH58027.1"/>
    <property type="molecule type" value="Genomic_DNA"/>
</dbReference>
<gene>
    <name evidence="1" type="ORF">S03H2_38677</name>
</gene>
<proteinExistence type="predicted"/>
<comment type="caution">
    <text evidence="1">The sequence shown here is derived from an EMBL/GenBank/DDBJ whole genome shotgun (WGS) entry which is preliminary data.</text>
</comment>
<protein>
    <submittedName>
        <fullName evidence="1">Uncharacterized protein</fullName>
    </submittedName>
</protein>
<sequence>SAYLPVGKKGVEIVLVGVGSKEPQSDVAIKSTEAPSRVVIDTVYKVEVVVTGRNLQDRPVTIELLKDDYVIASKELAASSFPQWGGRGPYVSLGSRDVTAEFLVGADKLGRHVLSARAQAVEQEVNLANNVRSTTVEVVEKASLKVLFYSQEANFNIGKIRQALARDSKIELDLGLDVIKGHELSDESMKRCGYVKLPSSREGFWVNT</sequence>
<organism evidence="1">
    <name type="scientific">marine sediment metagenome</name>
    <dbReference type="NCBI Taxonomy" id="412755"/>
    <lineage>
        <taxon>unclassified sequences</taxon>
        <taxon>metagenomes</taxon>
        <taxon>ecological metagenomes</taxon>
    </lineage>
</organism>
<feature type="non-terminal residue" evidence="1">
    <location>
        <position position="1"/>
    </location>
</feature>
<dbReference type="AlphaFoldDB" id="X1GLI4"/>
<name>X1GLI4_9ZZZZ</name>
<dbReference type="PANTHER" id="PTHR37947">
    <property type="entry name" value="BLL2462 PROTEIN"/>
    <property type="match status" value="1"/>
</dbReference>
<evidence type="ECO:0000313" key="1">
    <source>
        <dbReference type="EMBL" id="GAH58027.1"/>
    </source>
</evidence>
<reference evidence="1" key="1">
    <citation type="journal article" date="2014" name="Front. Microbiol.">
        <title>High frequency of phylogenetically diverse reductive dehalogenase-homologous genes in deep subseafloor sedimentary metagenomes.</title>
        <authorList>
            <person name="Kawai M."/>
            <person name="Futagami T."/>
            <person name="Toyoda A."/>
            <person name="Takaki Y."/>
            <person name="Nishi S."/>
            <person name="Hori S."/>
            <person name="Arai W."/>
            <person name="Tsubouchi T."/>
            <person name="Morono Y."/>
            <person name="Uchiyama I."/>
            <person name="Ito T."/>
            <person name="Fujiyama A."/>
            <person name="Inagaki F."/>
            <person name="Takami H."/>
        </authorList>
    </citation>
    <scope>NUCLEOTIDE SEQUENCE</scope>
    <source>
        <strain evidence="1">Expedition CK06-06</strain>
    </source>
</reference>
<accession>X1GLI4</accession>